<evidence type="ECO:0000313" key="13">
    <source>
        <dbReference type="Proteomes" id="UP000220768"/>
    </source>
</evidence>
<keyword evidence="8" id="KW-0718">Serine biosynthesis</keyword>
<organism evidence="12 13">
    <name type="scientific">Rhizobium chutanense</name>
    <dbReference type="NCBI Taxonomy" id="2035448"/>
    <lineage>
        <taxon>Bacteria</taxon>
        <taxon>Pseudomonadati</taxon>
        <taxon>Pseudomonadota</taxon>
        <taxon>Alphaproteobacteria</taxon>
        <taxon>Hyphomicrobiales</taxon>
        <taxon>Rhizobiaceae</taxon>
        <taxon>Rhizobium/Agrobacterium group</taxon>
        <taxon>Rhizobium</taxon>
    </lineage>
</organism>
<dbReference type="GO" id="GO:0005737">
    <property type="term" value="C:cytoplasm"/>
    <property type="evidence" value="ECO:0007669"/>
    <property type="project" value="TreeGrafter"/>
</dbReference>
<dbReference type="GO" id="GO:0000287">
    <property type="term" value="F:magnesium ion binding"/>
    <property type="evidence" value="ECO:0007669"/>
    <property type="project" value="TreeGrafter"/>
</dbReference>
<dbReference type="InterPro" id="IPR036412">
    <property type="entry name" value="HAD-like_sf"/>
</dbReference>
<dbReference type="PANTHER" id="PTHR43344">
    <property type="entry name" value="PHOSPHOSERINE PHOSPHATASE"/>
    <property type="match status" value="1"/>
</dbReference>
<comment type="pathway">
    <text evidence="2">Amino-acid biosynthesis; L-serine biosynthesis; L-serine from 3-phospho-D-glycerate: step 3/3.</text>
</comment>
<keyword evidence="4" id="KW-0028">Amino-acid biosynthesis</keyword>
<name>A0A2A6JEV9_9HYPH</name>
<dbReference type="SUPFAM" id="SSF56784">
    <property type="entry name" value="HAD-like"/>
    <property type="match status" value="1"/>
</dbReference>
<evidence type="ECO:0000256" key="11">
    <source>
        <dbReference type="SAM" id="SignalP"/>
    </source>
</evidence>
<keyword evidence="5" id="KW-0479">Metal-binding</keyword>
<evidence type="ECO:0000256" key="1">
    <source>
        <dbReference type="ARBA" id="ARBA00001946"/>
    </source>
</evidence>
<dbReference type="GO" id="GO:0006564">
    <property type="term" value="P:L-serine biosynthetic process"/>
    <property type="evidence" value="ECO:0007669"/>
    <property type="project" value="UniProtKB-KW"/>
</dbReference>
<reference evidence="12 13" key="1">
    <citation type="submission" date="2017-09" db="EMBL/GenBank/DDBJ databases">
        <title>Comparative genomics of rhizobia isolated from Phaseolus vulgaris in China.</title>
        <authorList>
            <person name="Tong W."/>
        </authorList>
    </citation>
    <scope>NUCLEOTIDE SEQUENCE [LARGE SCALE GENOMIC DNA]</scope>
    <source>
        <strain evidence="12 13">C5</strain>
    </source>
</reference>
<dbReference type="InterPro" id="IPR023214">
    <property type="entry name" value="HAD_sf"/>
</dbReference>
<keyword evidence="13" id="KW-1185">Reference proteome</keyword>
<dbReference type="AlphaFoldDB" id="A0A2A6JEV9"/>
<dbReference type="GO" id="GO:0036424">
    <property type="term" value="F:L-phosphoserine phosphatase activity"/>
    <property type="evidence" value="ECO:0007669"/>
    <property type="project" value="TreeGrafter"/>
</dbReference>
<evidence type="ECO:0000256" key="8">
    <source>
        <dbReference type="ARBA" id="ARBA00023299"/>
    </source>
</evidence>
<comment type="caution">
    <text evidence="12">The sequence shown here is derived from an EMBL/GenBank/DDBJ whole genome shotgun (WGS) entry which is preliminary data.</text>
</comment>
<evidence type="ECO:0000313" key="12">
    <source>
        <dbReference type="EMBL" id="PDT04496.1"/>
    </source>
</evidence>
<evidence type="ECO:0000256" key="7">
    <source>
        <dbReference type="ARBA" id="ARBA00022842"/>
    </source>
</evidence>
<dbReference type="EMBL" id="NWSV01000005">
    <property type="protein sequence ID" value="PDT04496.1"/>
    <property type="molecule type" value="Genomic_DNA"/>
</dbReference>
<feature type="signal peptide" evidence="11">
    <location>
        <begin position="1"/>
        <end position="23"/>
    </location>
</feature>
<sequence>MVAKILASLTAVLTLVAAQPVFAQDLLPSWNDTAARSRIIDFVKATVTEGGAGYVAREDRIAVFDNDGTLWCEQPYYIQLGFMLDRVKTLAPQHPEWKTKEPFKSILDDDLKGIARGGEMGVVELGMATHAGMTTDEFNRIVSDWFSAAKHPKTGRLYTDMTYLPMRELLDYLRANDFTTYIVSGGGVEFMRPVMEKLYGIPPQQVVGSTIVTQYALVGEVPVLKRLPKVDFVDDGPGKPAGINKFIGRKPIFAAGNSDGDYEMLRWTTAANGPGFAMIVHHTDGDREYAYDRQSSIGKLDTALDEAERRNWLVVDMKNDWKTIFAFEP</sequence>
<dbReference type="PANTHER" id="PTHR43344:SF2">
    <property type="entry name" value="PHOSPHOSERINE PHOSPHATASE"/>
    <property type="match status" value="1"/>
</dbReference>
<dbReference type="Proteomes" id="UP000220768">
    <property type="component" value="Unassembled WGS sequence"/>
</dbReference>
<dbReference type="InterPro" id="IPR050582">
    <property type="entry name" value="HAD-like_SerB"/>
</dbReference>
<comment type="cofactor">
    <cofactor evidence="1">
        <name>Mg(2+)</name>
        <dbReference type="ChEBI" id="CHEBI:18420"/>
    </cofactor>
</comment>
<evidence type="ECO:0000256" key="10">
    <source>
        <dbReference type="ARBA" id="ARBA00048523"/>
    </source>
</evidence>
<evidence type="ECO:0000256" key="9">
    <source>
        <dbReference type="ARBA" id="ARBA00048138"/>
    </source>
</evidence>
<evidence type="ECO:0000256" key="6">
    <source>
        <dbReference type="ARBA" id="ARBA00022801"/>
    </source>
</evidence>
<comment type="catalytic activity">
    <reaction evidence="10">
        <text>O-phospho-D-serine + H2O = D-serine + phosphate</text>
        <dbReference type="Rhea" id="RHEA:24873"/>
        <dbReference type="ChEBI" id="CHEBI:15377"/>
        <dbReference type="ChEBI" id="CHEBI:35247"/>
        <dbReference type="ChEBI" id="CHEBI:43474"/>
        <dbReference type="ChEBI" id="CHEBI:58680"/>
        <dbReference type="EC" id="3.1.3.3"/>
    </reaction>
</comment>
<dbReference type="CDD" id="cd01427">
    <property type="entry name" value="HAD_like"/>
    <property type="match status" value="1"/>
</dbReference>
<dbReference type="RefSeq" id="WP_097612211.1">
    <property type="nucleotide sequence ID" value="NZ_NWSV01000005.1"/>
</dbReference>
<dbReference type="Gene3D" id="3.40.50.1000">
    <property type="entry name" value="HAD superfamily/HAD-like"/>
    <property type="match status" value="1"/>
</dbReference>
<keyword evidence="7" id="KW-0460">Magnesium</keyword>
<evidence type="ECO:0000256" key="4">
    <source>
        <dbReference type="ARBA" id="ARBA00022605"/>
    </source>
</evidence>
<keyword evidence="6" id="KW-0378">Hydrolase</keyword>
<keyword evidence="11" id="KW-0732">Signal</keyword>
<gene>
    <name evidence="12" type="ORF">CO666_09640</name>
</gene>
<dbReference type="Pfam" id="PF12710">
    <property type="entry name" value="HAD"/>
    <property type="match status" value="1"/>
</dbReference>
<proteinExistence type="predicted"/>
<evidence type="ECO:0000256" key="3">
    <source>
        <dbReference type="ARBA" id="ARBA00012640"/>
    </source>
</evidence>
<evidence type="ECO:0000256" key="5">
    <source>
        <dbReference type="ARBA" id="ARBA00022723"/>
    </source>
</evidence>
<dbReference type="EC" id="3.1.3.3" evidence="3"/>
<feature type="chain" id="PRO_5013037760" description="phosphoserine phosphatase" evidence="11">
    <location>
        <begin position="24"/>
        <end position="329"/>
    </location>
</feature>
<evidence type="ECO:0000256" key="2">
    <source>
        <dbReference type="ARBA" id="ARBA00005135"/>
    </source>
</evidence>
<accession>A0A2A6JEV9</accession>
<protein>
    <recommendedName>
        <fullName evidence="3">phosphoserine phosphatase</fullName>
        <ecNumber evidence="3">3.1.3.3</ecNumber>
    </recommendedName>
</protein>
<comment type="catalytic activity">
    <reaction evidence="9">
        <text>O-phospho-L-serine + H2O = L-serine + phosphate</text>
        <dbReference type="Rhea" id="RHEA:21208"/>
        <dbReference type="ChEBI" id="CHEBI:15377"/>
        <dbReference type="ChEBI" id="CHEBI:33384"/>
        <dbReference type="ChEBI" id="CHEBI:43474"/>
        <dbReference type="ChEBI" id="CHEBI:57524"/>
        <dbReference type="EC" id="3.1.3.3"/>
    </reaction>
</comment>